<reference evidence="1" key="1">
    <citation type="journal article" date="2020" name="mSystems">
        <title>Genome- and Community-Level Interaction Insights into Carbon Utilization and Element Cycling Functions of Hydrothermarchaeota in Hydrothermal Sediment.</title>
        <authorList>
            <person name="Zhou Z."/>
            <person name="Liu Y."/>
            <person name="Xu W."/>
            <person name="Pan J."/>
            <person name="Luo Z.H."/>
            <person name="Li M."/>
        </authorList>
    </citation>
    <scope>NUCLEOTIDE SEQUENCE [LARGE SCALE GENOMIC DNA]</scope>
    <source>
        <strain evidence="1">SpSt-132</strain>
    </source>
</reference>
<organism evidence="1">
    <name type="scientific">Hydrogenobacter sp</name>
    <dbReference type="NCBI Taxonomy" id="2152829"/>
    <lineage>
        <taxon>Bacteria</taxon>
        <taxon>Pseudomonadati</taxon>
        <taxon>Aquificota</taxon>
        <taxon>Aquificia</taxon>
        <taxon>Aquificales</taxon>
        <taxon>Aquificaceae</taxon>
        <taxon>Hydrogenobacter</taxon>
    </lineage>
</organism>
<dbReference type="EMBL" id="DSFP01000032">
    <property type="protein sequence ID" value="HEW45724.1"/>
    <property type="molecule type" value="Genomic_DNA"/>
</dbReference>
<protein>
    <submittedName>
        <fullName evidence="1">ATP-binding protein</fullName>
    </submittedName>
</protein>
<sequence length="549" mass="62366">MRVGIVLGTKPISPLEFWIGVEEGQVVQLDDVLYIESSIGNMPVKYYGIVGEVHKFLEGAEFVYDAHLVTKGLIPVNIAYIAKLNITRIEPEIFAPPSPGDSVYRAVGKEFERALYYDQMKEKIPAGLDRNGNVVYVNYHFINGVEGAHVSISGMSGIATKTSYALFLLYSILEKARDKDRVHGIIFNVKGKDLLWLDKRSKVLDEESEELYKIMGLRPEPFKNVKFYVPPSPGNINIPDCERQDSKVSPFYWSMREFAEEGLIRFMFTEGEEGVSNIHYVMDRVANKLYYLAQESPEGRLVDDYGSEIDSLKALEKRLLDAIKDKEENKNSDLYRNWFGEAQIQTVQAFFRRFSRACDYVSRFVGEVSSPPNWQENRLSVIDISSLHSIAKMFVVGAILKKVFKQKENIGKPDPKVFVVLDELNKYAPKDGWSPIKDVVLDIAERGRSLGVILIGAQQTASEVEKRVIANSALKVLGRMDSSEVLGKEYDYLTGNFRQRAIMLKKGTMILYQPDIPNPMIVRFPKPAWATRPSEVEEEVYVPEDFGNF</sequence>
<dbReference type="AlphaFoldDB" id="A0A7C2Z5K7"/>
<gene>
    <name evidence="1" type="ORF">ENO47_03520</name>
</gene>
<name>A0A7C2Z5K7_9AQUI</name>
<comment type="caution">
    <text evidence="1">The sequence shown here is derived from an EMBL/GenBank/DDBJ whole genome shotgun (WGS) entry which is preliminary data.</text>
</comment>
<dbReference type="Gene3D" id="3.40.50.300">
    <property type="entry name" value="P-loop containing nucleotide triphosphate hydrolases"/>
    <property type="match status" value="1"/>
</dbReference>
<dbReference type="PANTHER" id="PTHR30121:SF6">
    <property type="entry name" value="SLR6007 PROTEIN"/>
    <property type="match status" value="1"/>
</dbReference>
<dbReference type="PANTHER" id="PTHR30121">
    <property type="entry name" value="UNCHARACTERIZED PROTEIN YJGR-RELATED"/>
    <property type="match status" value="1"/>
</dbReference>
<evidence type="ECO:0000313" key="1">
    <source>
        <dbReference type="EMBL" id="HEW45724.1"/>
    </source>
</evidence>
<dbReference type="SUPFAM" id="SSF52540">
    <property type="entry name" value="P-loop containing nucleoside triphosphate hydrolases"/>
    <property type="match status" value="1"/>
</dbReference>
<keyword evidence="1" id="KW-0067">ATP-binding</keyword>
<dbReference type="GO" id="GO:0005524">
    <property type="term" value="F:ATP binding"/>
    <property type="evidence" value="ECO:0007669"/>
    <property type="project" value="UniProtKB-KW"/>
</dbReference>
<accession>A0A7C2Z5K7</accession>
<keyword evidence="1" id="KW-0547">Nucleotide-binding</keyword>
<dbReference type="InterPro" id="IPR027417">
    <property type="entry name" value="P-loop_NTPase"/>
</dbReference>
<proteinExistence type="predicted"/>
<dbReference type="InterPro" id="IPR051162">
    <property type="entry name" value="T4SS_component"/>
</dbReference>